<dbReference type="PROSITE" id="PS50929">
    <property type="entry name" value="ABC_TM1F"/>
    <property type="match status" value="1"/>
</dbReference>
<dbReference type="PANTHER" id="PTHR43394">
    <property type="entry name" value="ATP-DEPENDENT PERMEASE MDL1, MITOCHONDRIAL"/>
    <property type="match status" value="1"/>
</dbReference>
<feature type="transmembrane region" description="Helical" evidence="9">
    <location>
        <begin position="138"/>
        <end position="171"/>
    </location>
</feature>
<dbReference type="InterPro" id="IPR011527">
    <property type="entry name" value="ABC1_TM_dom"/>
</dbReference>
<dbReference type="InterPro" id="IPR003439">
    <property type="entry name" value="ABC_transporter-like_ATP-bd"/>
</dbReference>
<dbReference type="Gene3D" id="3.40.50.300">
    <property type="entry name" value="P-loop containing nucleotide triphosphate hydrolases"/>
    <property type="match status" value="1"/>
</dbReference>
<evidence type="ECO:0000256" key="5">
    <source>
        <dbReference type="ARBA" id="ARBA00022741"/>
    </source>
</evidence>
<keyword evidence="3" id="KW-1003">Cell membrane</keyword>
<keyword evidence="5" id="KW-0547">Nucleotide-binding</keyword>
<evidence type="ECO:0000259" key="11">
    <source>
        <dbReference type="PROSITE" id="PS50929"/>
    </source>
</evidence>
<dbReference type="GO" id="GO:0005886">
    <property type="term" value="C:plasma membrane"/>
    <property type="evidence" value="ECO:0007669"/>
    <property type="project" value="UniProtKB-SubCell"/>
</dbReference>
<dbReference type="PROSITE" id="PS50893">
    <property type="entry name" value="ABC_TRANSPORTER_2"/>
    <property type="match status" value="1"/>
</dbReference>
<dbReference type="GO" id="GO:0005524">
    <property type="term" value="F:ATP binding"/>
    <property type="evidence" value="ECO:0007669"/>
    <property type="project" value="UniProtKB-KW"/>
</dbReference>
<accession>A0A174GFN3</accession>
<feature type="transmembrane region" description="Helical" evidence="9">
    <location>
        <begin position="15"/>
        <end position="35"/>
    </location>
</feature>
<dbReference type="EC" id="3.6.3.44" evidence="12"/>
<evidence type="ECO:0000256" key="7">
    <source>
        <dbReference type="ARBA" id="ARBA00022989"/>
    </source>
</evidence>
<evidence type="ECO:0000256" key="1">
    <source>
        <dbReference type="ARBA" id="ARBA00004651"/>
    </source>
</evidence>
<dbReference type="GO" id="GO:0016887">
    <property type="term" value="F:ATP hydrolysis activity"/>
    <property type="evidence" value="ECO:0007669"/>
    <property type="project" value="InterPro"/>
</dbReference>
<dbReference type="CDD" id="cd18542">
    <property type="entry name" value="ABC_6TM_YknU_like"/>
    <property type="match status" value="1"/>
</dbReference>
<feature type="transmembrane region" description="Helical" evidence="9">
    <location>
        <begin position="47"/>
        <end position="69"/>
    </location>
</feature>
<dbReference type="AlphaFoldDB" id="A0A174GFN3"/>
<dbReference type="Gene3D" id="1.20.1560.10">
    <property type="entry name" value="ABC transporter type 1, transmembrane domain"/>
    <property type="match status" value="1"/>
</dbReference>
<evidence type="ECO:0000256" key="2">
    <source>
        <dbReference type="ARBA" id="ARBA00022448"/>
    </source>
</evidence>
<reference evidence="12 13" key="1">
    <citation type="submission" date="2015-09" db="EMBL/GenBank/DDBJ databases">
        <authorList>
            <consortium name="Pathogen Informatics"/>
        </authorList>
    </citation>
    <scope>NUCLEOTIDE SEQUENCE [LARGE SCALE GENOMIC DNA]</scope>
    <source>
        <strain evidence="12 13">2789STDY5834856</strain>
    </source>
</reference>
<name>A0A174GFN3_9CLOT</name>
<dbReference type="OrthoDB" id="9762778at2"/>
<dbReference type="EC" id="3.6.3.-" evidence="12"/>
<comment type="subcellular location">
    <subcellularLocation>
        <location evidence="1">Cell membrane</location>
        <topology evidence="1">Multi-pass membrane protein</topology>
    </subcellularLocation>
</comment>
<organism evidence="12 13">
    <name type="scientific">Clostridium disporicum</name>
    <dbReference type="NCBI Taxonomy" id="84024"/>
    <lineage>
        <taxon>Bacteria</taxon>
        <taxon>Bacillati</taxon>
        <taxon>Bacillota</taxon>
        <taxon>Clostridia</taxon>
        <taxon>Eubacteriales</taxon>
        <taxon>Clostridiaceae</taxon>
        <taxon>Clostridium</taxon>
    </lineage>
</organism>
<dbReference type="SUPFAM" id="SSF52540">
    <property type="entry name" value="P-loop containing nucleoside triphosphate hydrolases"/>
    <property type="match status" value="1"/>
</dbReference>
<gene>
    <name evidence="12" type="ORF">ERS852471_01858</name>
</gene>
<keyword evidence="2" id="KW-0813">Transport</keyword>
<dbReference type="EMBL" id="CYZX01000011">
    <property type="protein sequence ID" value="CUO59740.1"/>
    <property type="molecule type" value="Genomic_DNA"/>
</dbReference>
<evidence type="ECO:0000256" key="9">
    <source>
        <dbReference type="SAM" id="Phobius"/>
    </source>
</evidence>
<feature type="domain" description="ABC transporter" evidence="10">
    <location>
        <begin position="332"/>
        <end position="565"/>
    </location>
</feature>
<feature type="domain" description="ABC transmembrane type-1" evidence="11">
    <location>
        <begin position="16"/>
        <end position="298"/>
    </location>
</feature>
<sequence length="578" mass="65611">MKRILQYVWKYKGSLIFGTISMIIIIGIDLFSPYLQKIFLDQGIIEGKVSLIVPILIGFAIISIVKAVLGYGKEYIYDRLASFVQEDIKHTLFNHIQKLEFKYFDNINTGELMSRIGEDVDNIWDTIGFGLRLFVENIIYFVVSAIILFWLNWQLTLICMAVMIPIGFIGVKLEKEFGKCYDELSDKTAEINTAAEENIAGVRLVKAFTREKHEILKFLSMNKSYYDLNVKQAKVIGKYFPPVEFLTNISLVIMIVIGGIFVMNGNMTLGTLVAFNGYIGNVIWPLRMLGNLLDLLSRSNASAKKIFKIIDRKSEIFTIESSYKPDKIEGDIEFDNVSFKYNDEVVLKDINLKIPSGSTVALMGTTGSGKSTLLNLIGRYYDVCKGEVLIDGVNVKEYNLDKLRNNMSVVMQDIFLFSDSIINNIKFSNEFATIEEIEEVSKTACCFDFIKELADGYETEIGERGIGLSGGQKQRISIARALLRKSPILILDDATSALDMETEYELLSNLNKRKDKSTTFIIAHRISAVKNADIILYFEDGSIKEKGTHQELLELKGSYYNVYCEQFKDFNVLEREVI</sequence>
<dbReference type="Pfam" id="PF00005">
    <property type="entry name" value="ABC_tran"/>
    <property type="match status" value="1"/>
</dbReference>
<dbReference type="InterPro" id="IPR039421">
    <property type="entry name" value="Type_1_exporter"/>
</dbReference>
<evidence type="ECO:0000256" key="4">
    <source>
        <dbReference type="ARBA" id="ARBA00022692"/>
    </source>
</evidence>
<dbReference type="PROSITE" id="PS00211">
    <property type="entry name" value="ABC_TRANSPORTER_1"/>
    <property type="match status" value="1"/>
</dbReference>
<dbReference type="Proteomes" id="UP000095594">
    <property type="component" value="Unassembled WGS sequence"/>
</dbReference>
<dbReference type="InterPro" id="IPR027417">
    <property type="entry name" value="P-loop_NTPase"/>
</dbReference>
<proteinExistence type="predicted"/>
<evidence type="ECO:0000256" key="6">
    <source>
        <dbReference type="ARBA" id="ARBA00022840"/>
    </source>
</evidence>
<keyword evidence="8 9" id="KW-0472">Membrane</keyword>
<evidence type="ECO:0000313" key="12">
    <source>
        <dbReference type="EMBL" id="CUO59740.1"/>
    </source>
</evidence>
<keyword evidence="6" id="KW-0067">ATP-binding</keyword>
<keyword evidence="4 9" id="KW-0812">Transmembrane</keyword>
<keyword evidence="12" id="KW-0378">Hydrolase</keyword>
<dbReference type="InterPro" id="IPR003593">
    <property type="entry name" value="AAA+_ATPase"/>
</dbReference>
<evidence type="ECO:0000313" key="13">
    <source>
        <dbReference type="Proteomes" id="UP000095594"/>
    </source>
</evidence>
<protein>
    <submittedName>
        <fullName evidence="12">Xenobiotic-transporting ATPase</fullName>
        <ecNumber evidence="12">3.6.3.-</ecNumber>
        <ecNumber evidence="12">3.6.3.44</ecNumber>
    </submittedName>
</protein>
<dbReference type="SUPFAM" id="SSF90123">
    <property type="entry name" value="ABC transporter transmembrane region"/>
    <property type="match status" value="1"/>
</dbReference>
<evidence type="ECO:0000259" key="10">
    <source>
        <dbReference type="PROSITE" id="PS50893"/>
    </source>
</evidence>
<evidence type="ECO:0000256" key="8">
    <source>
        <dbReference type="ARBA" id="ARBA00023136"/>
    </source>
</evidence>
<dbReference type="RefSeq" id="WP_055265908.1">
    <property type="nucleotide sequence ID" value="NZ_CABIXQ010000011.1"/>
</dbReference>
<dbReference type="FunFam" id="3.40.50.300:FF:000221">
    <property type="entry name" value="Multidrug ABC transporter ATP-binding protein"/>
    <property type="match status" value="1"/>
</dbReference>
<dbReference type="Pfam" id="PF00664">
    <property type="entry name" value="ABC_membrane"/>
    <property type="match status" value="1"/>
</dbReference>
<dbReference type="InterPro" id="IPR036640">
    <property type="entry name" value="ABC1_TM_sf"/>
</dbReference>
<dbReference type="GO" id="GO:0015421">
    <property type="term" value="F:ABC-type oligopeptide transporter activity"/>
    <property type="evidence" value="ECO:0007669"/>
    <property type="project" value="TreeGrafter"/>
</dbReference>
<dbReference type="PANTHER" id="PTHR43394:SF1">
    <property type="entry name" value="ATP-BINDING CASSETTE SUB-FAMILY B MEMBER 10, MITOCHONDRIAL"/>
    <property type="match status" value="1"/>
</dbReference>
<dbReference type="InterPro" id="IPR017871">
    <property type="entry name" value="ABC_transporter-like_CS"/>
</dbReference>
<feature type="transmembrane region" description="Helical" evidence="9">
    <location>
        <begin position="245"/>
        <end position="263"/>
    </location>
</feature>
<evidence type="ECO:0000256" key="3">
    <source>
        <dbReference type="ARBA" id="ARBA00022475"/>
    </source>
</evidence>
<dbReference type="SMART" id="SM00382">
    <property type="entry name" value="AAA"/>
    <property type="match status" value="1"/>
</dbReference>
<keyword evidence="7 9" id="KW-1133">Transmembrane helix</keyword>